<dbReference type="PROSITE" id="PS50075">
    <property type="entry name" value="CARRIER"/>
    <property type="match status" value="2"/>
</dbReference>
<dbReference type="OrthoDB" id="9757538at2"/>
<dbReference type="InterPro" id="IPR000873">
    <property type="entry name" value="AMP-dep_synth/lig_dom"/>
</dbReference>
<dbReference type="InterPro" id="IPR023213">
    <property type="entry name" value="CAT-like_dom_sf"/>
</dbReference>
<name>A0A4P6JPE9_KTERU</name>
<comment type="cofactor">
    <cofactor evidence="1">
        <name>pantetheine 4'-phosphate</name>
        <dbReference type="ChEBI" id="CHEBI:47942"/>
    </cofactor>
</comment>
<feature type="domain" description="Carrier" evidence="5">
    <location>
        <begin position="1661"/>
        <end position="1736"/>
    </location>
</feature>
<dbReference type="SMART" id="SM00823">
    <property type="entry name" value="PKS_PP"/>
    <property type="match status" value="2"/>
</dbReference>
<evidence type="ECO:0000313" key="7">
    <source>
        <dbReference type="Proteomes" id="UP000290365"/>
    </source>
</evidence>
<gene>
    <name evidence="6" type="ORF">EPA93_15160</name>
</gene>
<dbReference type="InterPro" id="IPR020806">
    <property type="entry name" value="PKS_PP-bd"/>
</dbReference>
<dbReference type="NCBIfam" id="TIGR01733">
    <property type="entry name" value="AA-adenyl-dom"/>
    <property type="match status" value="2"/>
</dbReference>
<dbReference type="InterPro" id="IPR001242">
    <property type="entry name" value="Condensation_dom"/>
</dbReference>
<dbReference type="PANTHER" id="PTHR45527:SF1">
    <property type="entry name" value="FATTY ACID SYNTHASE"/>
    <property type="match status" value="1"/>
</dbReference>
<dbReference type="FunFam" id="3.30.300.30:FF:000010">
    <property type="entry name" value="Enterobactin synthetase component F"/>
    <property type="match status" value="2"/>
</dbReference>
<dbReference type="CDD" id="cd19531">
    <property type="entry name" value="LCL_NRPS-like"/>
    <property type="match status" value="1"/>
</dbReference>
<sequence>MYAHSRACNQKKGVSMFHPYNPAPFASGISPLQRDNTAPRSGLSSMQQLFEEQKERSPQALAVCDQQQTLTYCELDERATRLAIYLRMLGVQAEMRIGLCLPRQLDLPVALLAILKAGGTSVPLDPAYPQERFHFLLEDAQVSFVITNSQILQNLQLSDTETLQYLCLDLLTDLPGLTAENLARLAPIYPEQLAYVIYTSGSTGQPKGAAITHRSAFALLQWCQQRFSTEELAGTLASTSICFDLAIFEFFAPWSVGGCVLLVENALFLPYLNTSQPVTLINTVPSILRELLRLGPLPQSVKTVCLAGEALPLALVQQLAEQRQISRLYNLYGPSEDTTYSTEALLPLDIQKVTIGCPITGTKAYILNEEGSRVAPGETGELYLAGSGLARGYLNRPELTAERFVPCPWEPAGGRMYRTGDLVCQEPDGQLRYLGRSDQQVKLHGYRVELGEIETVINRMPGIAQAIVMVRNRREDDQRLVAYIVASDTNHGPDAEQLRTWVGQRLPAYMVPALVHELTAFPLTPNGKIDRKQLPEPDWSILHEIRSQGTPPASEEERQIAAIWEEVLGLKGISREENFFTLGGHSLLVLQVLARLQERLHVHVPVRVIFEQATITQLAAFISATRSDGFTDSIPFVKVPQDQVIPASSSQERVWFIQQLIPHNQAYHFQATLRLNGKLHLNALEASLSEIISRHEIFRTTFPNQGGKPIQVVHQAEPVHVPIINLEQEPQEQREATLKELIARELDRDMDINQLPLIRWTLFRISERDNLLLHVEHHLVHDGWSFNIFLREFVALYTASIEERPSPLPELAFQFRDYTYWQQQWLQSQEARDQIAYWKTQLADSPPVLAMPTDHPRPDVPTFTGRVPRIELPVELCRKLRALSHEAGVTLFMTMLAAFQILLYRYTNQPDLCVGTAVANRNRKETETIIGMFVNNVTLRTRINDHESFFQLLKQVRTVTLDAYANQDVPFDKVVEAVHPIRELRYNPLYQVMFSFHDSPLPDMRVPDVHITLTEAISNGSAKFDLAIIAIPRAEQRVGQHHTEHADAEGITLLWEYSHDLFTDSSMERMIDHYQRLLTDIVADPTKSLRDFKLLSEEETAQAITTWNNTYQPRPLALPLIAEQFAMQVARTPDNQALSFAGEQITYYELDCRANQLGHHLRSLGVGPNTVVGVYLEPSLEMIVAVLGLLKAGGVLLPVDSSLPLAQIVYLLQDTGARTILSHTQNRAVLQALAQELPQQLSNLVLLDQSEETFDLPAELQVWTRNDTKGFPDTSCPLTVKGTDLAYIIYTSGSTGRPKGVAITQRNIAEYFDAALDHYAPQPDDRVIQNHRLSFDFSIWEIFGPLLRGASLYLVPRQVSRDIGALTQLISEQQITILNMTPSQFTTLLEYVLLLQPTALQSLRLIVMGGETFPLALARKALNILPENCKLYNDYGPTEATIGCTAFHVTQANLEKYSNLASVPIGKPMNNMQLYVLDNAMNPVPVNVAGELYIGGVCIGSGYLNRPELTAACFVVDPYGQEAGTRLYKTGDLARYLPDGAIELLGRIDDQIKFRGFRIELGEIEAVLREHPQVQEAVVILHKRAENDQQIIAYIHMGSGQTASLNELRTHLKARLPEYMIPSTFIFIEQMPLNTNGKIDRKALPEPDQTARMSAEVQYIAPRNQIEETVAMIWADILNVNPISTQANFFELGGHSLLATQVVSRLLEAFHILIPIRSIFEKPTIAQLSAEIGDTLIEQADNDTLEKLLIELES</sequence>
<evidence type="ECO:0000256" key="3">
    <source>
        <dbReference type="ARBA" id="ARBA00022450"/>
    </source>
</evidence>
<keyword evidence="3" id="KW-0596">Phosphopantetheine</keyword>
<protein>
    <submittedName>
        <fullName evidence="6">Amino acid adenylation domain-containing protein</fullName>
    </submittedName>
</protein>
<dbReference type="GO" id="GO:0043041">
    <property type="term" value="P:amino acid activation for nonribosomal peptide biosynthetic process"/>
    <property type="evidence" value="ECO:0007669"/>
    <property type="project" value="TreeGrafter"/>
</dbReference>
<dbReference type="GO" id="GO:0072330">
    <property type="term" value="P:monocarboxylic acid biosynthetic process"/>
    <property type="evidence" value="ECO:0007669"/>
    <property type="project" value="UniProtKB-ARBA"/>
</dbReference>
<dbReference type="FunFam" id="1.10.1200.10:FF:000016">
    <property type="entry name" value="Non-ribosomal peptide synthase"/>
    <property type="match status" value="1"/>
</dbReference>
<dbReference type="Gene3D" id="1.10.1200.10">
    <property type="entry name" value="ACP-like"/>
    <property type="match status" value="2"/>
</dbReference>
<dbReference type="GO" id="GO:0005829">
    <property type="term" value="C:cytosol"/>
    <property type="evidence" value="ECO:0007669"/>
    <property type="project" value="TreeGrafter"/>
</dbReference>
<evidence type="ECO:0000313" key="6">
    <source>
        <dbReference type="EMBL" id="QBD77259.1"/>
    </source>
</evidence>
<dbReference type="Gene3D" id="3.30.559.30">
    <property type="entry name" value="Nonribosomal peptide synthetase, condensation domain"/>
    <property type="match status" value="1"/>
</dbReference>
<dbReference type="GO" id="GO:0008610">
    <property type="term" value="P:lipid biosynthetic process"/>
    <property type="evidence" value="ECO:0007669"/>
    <property type="project" value="UniProtKB-ARBA"/>
</dbReference>
<dbReference type="InterPro" id="IPR045851">
    <property type="entry name" value="AMP-bd_C_sf"/>
</dbReference>
<dbReference type="Gene3D" id="3.40.50.12780">
    <property type="entry name" value="N-terminal domain of ligase-like"/>
    <property type="match status" value="1"/>
</dbReference>
<dbReference type="InterPro" id="IPR009081">
    <property type="entry name" value="PP-bd_ACP"/>
</dbReference>
<dbReference type="SUPFAM" id="SSF52777">
    <property type="entry name" value="CoA-dependent acyltransferases"/>
    <property type="match status" value="2"/>
</dbReference>
<dbReference type="GO" id="GO:0044550">
    <property type="term" value="P:secondary metabolite biosynthetic process"/>
    <property type="evidence" value="ECO:0007669"/>
    <property type="project" value="UniProtKB-ARBA"/>
</dbReference>
<dbReference type="Pfam" id="PF00501">
    <property type="entry name" value="AMP-binding"/>
    <property type="match status" value="2"/>
</dbReference>
<dbReference type="EMBL" id="CP035758">
    <property type="protein sequence ID" value="QBD77259.1"/>
    <property type="molecule type" value="Genomic_DNA"/>
</dbReference>
<reference evidence="6 7" key="1">
    <citation type="submission" date="2019-01" db="EMBL/GenBank/DDBJ databases">
        <title>Ktedonosporobacter rubrisoli SCAWS-G2.</title>
        <authorList>
            <person name="Huang Y."/>
            <person name="Yan B."/>
        </authorList>
    </citation>
    <scope>NUCLEOTIDE SEQUENCE [LARGE SCALE GENOMIC DNA]</scope>
    <source>
        <strain evidence="6 7">SCAWS-G2</strain>
    </source>
</reference>
<evidence type="ECO:0000256" key="4">
    <source>
        <dbReference type="ARBA" id="ARBA00022553"/>
    </source>
</evidence>
<dbReference type="NCBIfam" id="NF003417">
    <property type="entry name" value="PRK04813.1"/>
    <property type="match status" value="2"/>
</dbReference>
<dbReference type="Proteomes" id="UP000290365">
    <property type="component" value="Chromosome"/>
</dbReference>
<dbReference type="FunFam" id="3.40.50.12780:FF:000012">
    <property type="entry name" value="Non-ribosomal peptide synthetase"/>
    <property type="match status" value="1"/>
</dbReference>
<dbReference type="InterPro" id="IPR010071">
    <property type="entry name" value="AA_adenyl_dom"/>
</dbReference>
<dbReference type="InterPro" id="IPR006162">
    <property type="entry name" value="Ppantetheine_attach_site"/>
</dbReference>
<dbReference type="InterPro" id="IPR025110">
    <property type="entry name" value="AMP-bd_C"/>
</dbReference>
<dbReference type="Gene3D" id="2.30.38.10">
    <property type="entry name" value="Luciferase, Domain 3"/>
    <property type="match status" value="1"/>
</dbReference>
<dbReference type="PROSITE" id="PS00012">
    <property type="entry name" value="PHOSPHOPANTETHEINE"/>
    <property type="match status" value="2"/>
</dbReference>
<dbReference type="InterPro" id="IPR042099">
    <property type="entry name" value="ANL_N_sf"/>
</dbReference>
<dbReference type="FunFam" id="1.10.1200.10:FF:000005">
    <property type="entry name" value="Nonribosomal peptide synthetase 1"/>
    <property type="match status" value="1"/>
</dbReference>
<evidence type="ECO:0000256" key="1">
    <source>
        <dbReference type="ARBA" id="ARBA00001957"/>
    </source>
</evidence>
<dbReference type="KEGG" id="kbs:EPA93_15160"/>
<comment type="similarity">
    <text evidence="2">Belongs to the ATP-dependent AMP-binding enzyme family.</text>
</comment>
<organism evidence="6 7">
    <name type="scientific">Ktedonosporobacter rubrisoli</name>
    <dbReference type="NCBI Taxonomy" id="2509675"/>
    <lineage>
        <taxon>Bacteria</taxon>
        <taxon>Bacillati</taxon>
        <taxon>Chloroflexota</taxon>
        <taxon>Ktedonobacteria</taxon>
        <taxon>Ktedonobacterales</taxon>
        <taxon>Ktedonosporobacteraceae</taxon>
        <taxon>Ktedonosporobacter</taxon>
    </lineage>
</organism>
<dbReference type="CDD" id="cd05930">
    <property type="entry name" value="A_NRPS"/>
    <property type="match status" value="1"/>
</dbReference>
<dbReference type="Pfam" id="PF00668">
    <property type="entry name" value="Condensation"/>
    <property type="match status" value="1"/>
</dbReference>
<dbReference type="Pfam" id="PF13193">
    <property type="entry name" value="AMP-binding_C"/>
    <property type="match status" value="2"/>
</dbReference>
<keyword evidence="7" id="KW-1185">Reference proteome</keyword>
<dbReference type="GO" id="GO:0031177">
    <property type="term" value="F:phosphopantetheine binding"/>
    <property type="evidence" value="ECO:0007669"/>
    <property type="project" value="InterPro"/>
</dbReference>
<keyword evidence="4" id="KW-0597">Phosphoprotein</keyword>
<evidence type="ECO:0000259" key="5">
    <source>
        <dbReference type="PROSITE" id="PS50075"/>
    </source>
</evidence>
<dbReference type="InterPro" id="IPR020845">
    <property type="entry name" value="AMP-binding_CS"/>
</dbReference>
<dbReference type="Gene3D" id="3.30.300.30">
    <property type="match status" value="2"/>
</dbReference>
<accession>A0A4P6JPE9</accession>
<feature type="domain" description="Carrier" evidence="5">
    <location>
        <begin position="551"/>
        <end position="626"/>
    </location>
</feature>
<dbReference type="Pfam" id="PF00550">
    <property type="entry name" value="PP-binding"/>
    <property type="match status" value="2"/>
</dbReference>
<dbReference type="GO" id="GO:0003824">
    <property type="term" value="F:catalytic activity"/>
    <property type="evidence" value="ECO:0007669"/>
    <property type="project" value="InterPro"/>
</dbReference>
<dbReference type="InterPro" id="IPR036736">
    <property type="entry name" value="ACP-like_sf"/>
</dbReference>
<dbReference type="SUPFAM" id="SSF56801">
    <property type="entry name" value="Acetyl-CoA synthetase-like"/>
    <property type="match status" value="2"/>
</dbReference>
<dbReference type="PANTHER" id="PTHR45527">
    <property type="entry name" value="NONRIBOSOMAL PEPTIDE SYNTHETASE"/>
    <property type="match status" value="1"/>
</dbReference>
<dbReference type="Gene3D" id="3.40.50.980">
    <property type="match status" value="2"/>
</dbReference>
<dbReference type="FunFam" id="3.40.50.980:FF:000001">
    <property type="entry name" value="Non-ribosomal peptide synthetase"/>
    <property type="match status" value="1"/>
</dbReference>
<dbReference type="PROSITE" id="PS00455">
    <property type="entry name" value="AMP_BINDING"/>
    <property type="match status" value="2"/>
</dbReference>
<dbReference type="SUPFAM" id="SSF47336">
    <property type="entry name" value="ACP-like"/>
    <property type="match status" value="2"/>
</dbReference>
<dbReference type="Gene3D" id="3.30.559.10">
    <property type="entry name" value="Chloramphenicol acetyltransferase-like domain"/>
    <property type="match status" value="1"/>
</dbReference>
<proteinExistence type="inferred from homology"/>
<evidence type="ECO:0000256" key="2">
    <source>
        <dbReference type="ARBA" id="ARBA00006432"/>
    </source>
</evidence>